<dbReference type="PROSITE" id="PS00137">
    <property type="entry name" value="SUBTILASE_HIS"/>
    <property type="match status" value="1"/>
</dbReference>
<dbReference type="PANTHER" id="PTHR43399">
    <property type="entry name" value="SUBTILISIN-RELATED"/>
    <property type="match status" value="1"/>
</dbReference>
<dbReference type="InterPro" id="IPR051048">
    <property type="entry name" value="Peptidase_S8/S53_subtilisin"/>
</dbReference>
<evidence type="ECO:0000256" key="6">
    <source>
        <dbReference type="PIRSR" id="PIRSR615500-1"/>
    </source>
</evidence>
<feature type="domain" description="Peptidase S8/S53" evidence="9">
    <location>
        <begin position="248"/>
        <end position="512"/>
    </location>
</feature>
<feature type="domain" description="C5a peptidase/Subtilisin-like protease SBT2-like Fn3-like" evidence="10">
    <location>
        <begin position="544"/>
        <end position="621"/>
    </location>
</feature>
<dbReference type="RefSeq" id="WP_150486477.1">
    <property type="nucleotide sequence ID" value="NZ_BMUV01000017.1"/>
</dbReference>
<dbReference type="InterPro" id="IPR046450">
    <property type="entry name" value="PA_dom_sf"/>
</dbReference>
<dbReference type="Pfam" id="PF06280">
    <property type="entry name" value="fn3_5"/>
    <property type="match status" value="1"/>
</dbReference>
<protein>
    <submittedName>
        <fullName evidence="11">Uncharacterized protein</fullName>
    </submittedName>
</protein>
<evidence type="ECO:0000256" key="5">
    <source>
        <dbReference type="ARBA" id="ARBA00022825"/>
    </source>
</evidence>
<sequence>MPNPSHHRSGRTGGRGGRLIAVATALATGALIPAVGSGTAEARPAAPQAAVKTGPRAEAAKSARITLVTGDRVTVTTAADGRQSATVVPAPGNPAQFQTVTGPDGDLHVYPVSALQGLGDKTLDRRLFNVTQLIEDGQADTSSGALPVIVSYTDKPSRSTLGKRADRLPGAERGLVLDRTDMAALRVRKDEAASFWKAAAPRTAAGGRSAAAGSGVAKIWYDAPVKVSLDESVPQIHAPEAWEAGYDGSGVKVAVLDTGIDLGHADVKDRVVGSKSFVGTDTVQDGHGHGTHVASTVAGSGAESGGRLKGVAPGADLLVGKVLGDNGSGADSGVIAGMEWAVEQGADIVSMSLGSDGGTADDPSSQAVERLSATSDSLFVVAAGNSGPGRATIGSPGAAPSALTVGAVDKSDALADFSSRGPVGDERAIKPDVTAPGVDIVAARAAGTAMGTVVDGHYTSANGTSMATPHVAGAAALLAQRRPDWSGERIKAALTSHTTASEAYTVHEQGNGRIDVAASLDAAVDLSGPADFGMIWYPGKDVPYEKLSRTLTVSNPAATATTVELSARTRTGTLTDGALTFGEKTVTVPANGSTDVTVTLDPGRLAAGTYSGQITATAAGGATATSALGFTKEAEMYGVTVGLKDRDGTAPENGLLIAMGLDNDYYETFPLAGKDSLKLRMPLGSYALLGGITTGDLGFRGGFADAMDLFTIPEVKVTDRPNEVDVDATEATDFRLDVAGDKRSRVASGYSYSVRRTAPDGRSTGVSLIGDAFLTTGHFGAVPAGAPESGEQVASFYHRERAPLMTVKVPGRGGFTLTPRTYDEFARFDGERTLGIVDVGGGSPEEIAGKAVKGKAVLLHDDAAYVVEKAEALAEAGAAAVLRAPVTDRTVHAVHITDRTVPFADLDHRDGTRLAARIAAAGRAPVTVTLDGTKESAFSYGGQWDFADGIPDDLTVRTRRGDFAKVTNVFHGYGAEQPGNFTQQVWSGASAEHVERVPESLLRGHSRDDYTYAKTGLAYRQQTGADRNGTHMTGRVETYRPGRAVTEEWFAPVLHPAARGSQMSCNYCVLGKDVLPMPGMAGDSDPEHYTGVGGDTAMAFHRNGEPAPWVIEDKADYRLDLDIAYAAEQGLADSTSHTEYSFTADAPQGMNETACRDFIGMVETCQPLPVILPHYTLKADLLNRVSAGRAYTFTLDGYRASGWSGPEKLAGAKLSVSYDGGKTWKAADVRRLDGDSFRVSVRHPKLAGTDGHVALKAELWDTSGSRTVETVTRAYALK</sequence>
<dbReference type="OrthoDB" id="5165638at2"/>
<dbReference type="SUPFAM" id="SSF52025">
    <property type="entry name" value="PA domain"/>
    <property type="match status" value="1"/>
</dbReference>
<dbReference type="PROSITE" id="PS00138">
    <property type="entry name" value="SUBTILASE_SER"/>
    <property type="match status" value="1"/>
</dbReference>
<gene>
    <name evidence="11" type="ORF">CP967_03315</name>
</gene>
<dbReference type="InterPro" id="IPR015500">
    <property type="entry name" value="Peptidase_S8_subtilisin-rel"/>
</dbReference>
<organism evidence="11 12">
    <name type="scientific">Streptomyces nitrosporeus</name>
    <dbReference type="NCBI Taxonomy" id="28894"/>
    <lineage>
        <taxon>Bacteria</taxon>
        <taxon>Bacillati</taxon>
        <taxon>Actinomycetota</taxon>
        <taxon>Actinomycetes</taxon>
        <taxon>Kitasatosporales</taxon>
        <taxon>Streptomycetaceae</taxon>
        <taxon>Streptomyces</taxon>
    </lineage>
</organism>
<dbReference type="Proteomes" id="UP000326178">
    <property type="component" value="Chromosome"/>
</dbReference>
<dbReference type="Gene3D" id="3.40.50.200">
    <property type="entry name" value="Peptidase S8/S53 domain"/>
    <property type="match status" value="1"/>
</dbReference>
<dbReference type="PROSITE" id="PS51892">
    <property type="entry name" value="SUBTILASE"/>
    <property type="match status" value="1"/>
</dbReference>
<dbReference type="CDD" id="cd07487">
    <property type="entry name" value="Peptidases_S8_1"/>
    <property type="match status" value="1"/>
</dbReference>
<dbReference type="GO" id="GO:0005975">
    <property type="term" value="P:carbohydrate metabolic process"/>
    <property type="evidence" value="ECO:0007669"/>
    <property type="project" value="UniProtKB-ARBA"/>
</dbReference>
<dbReference type="AlphaFoldDB" id="A0A5J6F524"/>
<dbReference type="Gene3D" id="2.60.40.10">
    <property type="entry name" value="Immunoglobulins"/>
    <property type="match status" value="1"/>
</dbReference>
<evidence type="ECO:0000313" key="12">
    <source>
        <dbReference type="Proteomes" id="UP000326178"/>
    </source>
</evidence>
<name>A0A5J6F524_9ACTN</name>
<keyword evidence="5 7" id="KW-0720">Serine protease</keyword>
<dbReference type="KEGG" id="snk:CP967_03315"/>
<keyword evidence="3" id="KW-0732">Signal</keyword>
<dbReference type="InterPro" id="IPR023827">
    <property type="entry name" value="Peptidase_S8_Asp-AS"/>
</dbReference>
<dbReference type="InterPro" id="IPR000209">
    <property type="entry name" value="Peptidase_S8/S53_dom"/>
</dbReference>
<accession>A0A5J6F524</accession>
<proteinExistence type="inferred from homology"/>
<reference evidence="11 12" key="1">
    <citation type="submission" date="2017-09" db="EMBL/GenBank/DDBJ databases">
        <authorList>
            <person name="Lee N."/>
            <person name="Cho B.-K."/>
        </authorList>
    </citation>
    <scope>NUCLEOTIDE SEQUENCE [LARGE SCALE GENOMIC DNA]</scope>
    <source>
        <strain evidence="11 12">ATCC 12769</strain>
    </source>
</reference>
<evidence type="ECO:0000256" key="8">
    <source>
        <dbReference type="RuleBase" id="RU003355"/>
    </source>
</evidence>
<keyword evidence="2 7" id="KW-0645">Protease</keyword>
<dbReference type="PANTHER" id="PTHR43399:SF4">
    <property type="entry name" value="CELL WALL-ASSOCIATED PROTEASE"/>
    <property type="match status" value="1"/>
</dbReference>
<dbReference type="InterPro" id="IPR023828">
    <property type="entry name" value="Peptidase_S8_Ser-AS"/>
</dbReference>
<keyword evidence="12" id="KW-1185">Reference proteome</keyword>
<dbReference type="PROSITE" id="PS00136">
    <property type="entry name" value="SUBTILASE_ASP"/>
    <property type="match status" value="1"/>
</dbReference>
<keyword evidence="4 7" id="KW-0378">Hydrolase</keyword>
<evidence type="ECO:0000256" key="2">
    <source>
        <dbReference type="ARBA" id="ARBA00022670"/>
    </source>
</evidence>
<dbReference type="Pfam" id="PF00082">
    <property type="entry name" value="Peptidase_S8"/>
    <property type="match status" value="1"/>
</dbReference>
<evidence type="ECO:0000256" key="4">
    <source>
        <dbReference type="ARBA" id="ARBA00022801"/>
    </source>
</evidence>
<dbReference type="InterPro" id="IPR010435">
    <property type="entry name" value="C5a/SBT2-like_Fn3"/>
</dbReference>
<evidence type="ECO:0000256" key="1">
    <source>
        <dbReference type="ARBA" id="ARBA00011073"/>
    </source>
</evidence>
<dbReference type="PRINTS" id="PR00723">
    <property type="entry name" value="SUBTILISIN"/>
</dbReference>
<dbReference type="SUPFAM" id="SSF52743">
    <property type="entry name" value="Subtilisin-like"/>
    <property type="match status" value="1"/>
</dbReference>
<dbReference type="Gene3D" id="3.50.30.30">
    <property type="match status" value="1"/>
</dbReference>
<dbReference type="GO" id="GO:0016020">
    <property type="term" value="C:membrane"/>
    <property type="evidence" value="ECO:0007669"/>
    <property type="project" value="InterPro"/>
</dbReference>
<dbReference type="GO" id="GO:0004252">
    <property type="term" value="F:serine-type endopeptidase activity"/>
    <property type="evidence" value="ECO:0007669"/>
    <property type="project" value="UniProtKB-UniRule"/>
</dbReference>
<evidence type="ECO:0000259" key="10">
    <source>
        <dbReference type="Pfam" id="PF06280"/>
    </source>
</evidence>
<feature type="active site" description="Charge relay system" evidence="6 7">
    <location>
        <position position="465"/>
    </location>
</feature>
<dbReference type="InterPro" id="IPR022398">
    <property type="entry name" value="Peptidase_S8_His-AS"/>
</dbReference>
<evidence type="ECO:0000256" key="3">
    <source>
        <dbReference type="ARBA" id="ARBA00022729"/>
    </source>
</evidence>
<dbReference type="InterPro" id="IPR036852">
    <property type="entry name" value="Peptidase_S8/S53_dom_sf"/>
</dbReference>
<dbReference type="EMBL" id="CP023702">
    <property type="protein sequence ID" value="QEU71117.1"/>
    <property type="molecule type" value="Genomic_DNA"/>
</dbReference>
<evidence type="ECO:0000256" key="7">
    <source>
        <dbReference type="PROSITE-ProRule" id="PRU01240"/>
    </source>
</evidence>
<feature type="active site" description="Charge relay system" evidence="6 7">
    <location>
        <position position="257"/>
    </location>
</feature>
<evidence type="ECO:0000313" key="11">
    <source>
        <dbReference type="EMBL" id="QEU71117.1"/>
    </source>
</evidence>
<dbReference type="InterPro" id="IPR013783">
    <property type="entry name" value="Ig-like_fold"/>
</dbReference>
<feature type="active site" description="Charge relay system" evidence="6 7">
    <location>
        <position position="289"/>
    </location>
</feature>
<evidence type="ECO:0000259" key="9">
    <source>
        <dbReference type="Pfam" id="PF00082"/>
    </source>
</evidence>
<comment type="similarity">
    <text evidence="1 7 8">Belongs to the peptidase S8 family.</text>
</comment>
<dbReference type="GO" id="GO:0006508">
    <property type="term" value="P:proteolysis"/>
    <property type="evidence" value="ECO:0007669"/>
    <property type="project" value="UniProtKB-KW"/>
</dbReference>